<feature type="transmembrane region" description="Helical" evidence="6">
    <location>
        <begin position="5"/>
        <end position="23"/>
    </location>
</feature>
<dbReference type="PANTHER" id="PTHR21659:SF42">
    <property type="entry name" value="UPF0057 MEMBRANE PROTEIN ZK632.10-RELATED"/>
    <property type="match status" value="1"/>
</dbReference>
<evidence type="ECO:0000256" key="3">
    <source>
        <dbReference type="ARBA" id="ARBA00022692"/>
    </source>
</evidence>
<dbReference type="Pfam" id="PF01679">
    <property type="entry name" value="Pmp3"/>
    <property type="match status" value="1"/>
</dbReference>
<protein>
    <recommendedName>
        <fullName evidence="9">Plasma membrane proteolipid 3</fullName>
    </recommendedName>
</protein>
<comment type="subcellular location">
    <subcellularLocation>
        <location evidence="1">Membrane</location>
    </subcellularLocation>
</comment>
<dbReference type="RefSeq" id="XP_018286019.1">
    <property type="nucleotide sequence ID" value="XM_018432594.1"/>
</dbReference>
<evidence type="ECO:0000256" key="5">
    <source>
        <dbReference type="ARBA" id="ARBA00023136"/>
    </source>
</evidence>
<evidence type="ECO:0000256" key="1">
    <source>
        <dbReference type="ARBA" id="ARBA00004370"/>
    </source>
</evidence>
<evidence type="ECO:0000313" key="7">
    <source>
        <dbReference type="EMBL" id="OAD67979.1"/>
    </source>
</evidence>
<gene>
    <name evidence="7" type="ORF">PHYBLDRAFT_151064</name>
</gene>
<dbReference type="InParanoid" id="A0A167KFH6"/>
<evidence type="ECO:0000256" key="6">
    <source>
        <dbReference type="SAM" id="Phobius"/>
    </source>
</evidence>
<dbReference type="OrthoDB" id="2802411at2759"/>
<proteinExistence type="inferred from homology"/>
<dbReference type="AlphaFoldDB" id="A0A167KFH6"/>
<dbReference type="PANTHER" id="PTHR21659">
    <property type="entry name" value="HYDROPHOBIC PROTEIN RCI2 LOW TEMPERATURE AND SALT RESPONSIVE PROTEIN LTI6 -RELATED"/>
    <property type="match status" value="1"/>
</dbReference>
<evidence type="ECO:0000256" key="2">
    <source>
        <dbReference type="ARBA" id="ARBA00009530"/>
    </source>
</evidence>
<keyword evidence="5 6" id="KW-0472">Membrane</keyword>
<evidence type="ECO:0008006" key="9">
    <source>
        <dbReference type="Google" id="ProtNLM"/>
    </source>
</evidence>
<comment type="similarity">
    <text evidence="2">Belongs to the UPF0057 (PMP3) family.</text>
</comment>
<dbReference type="VEuPathDB" id="FungiDB:PHYBLDRAFT_151064"/>
<feature type="transmembrane region" description="Helical" evidence="6">
    <location>
        <begin position="29"/>
        <end position="52"/>
    </location>
</feature>
<evidence type="ECO:0000256" key="4">
    <source>
        <dbReference type="ARBA" id="ARBA00022989"/>
    </source>
</evidence>
<dbReference type="Proteomes" id="UP000077315">
    <property type="component" value="Unassembled WGS sequence"/>
</dbReference>
<dbReference type="EMBL" id="KV440997">
    <property type="protein sequence ID" value="OAD67979.1"/>
    <property type="molecule type" value="Genomic_DNA"/>
</dbReference>
<sequence>MVNDFCLILIILLMPPLGIFLIDGCGVDFWINVCLTLLGYIPGHIHGFYVLLKSRERRQFEQTNTYIAIPPPNYGVAPPPYK</sequence>
<organism evidence="7 8">
    <name type="scientific">Phycomyces blakesleeanus (strain ATCC 8743b / DSM 1359 / FGSC 10004 / NBRC 33097 / NRRL 1555)</name>
    <dbReference type="NCBI Taxonomy" id="763407"/>
    <lineage>
        <taxon>Eukaryota</taxon>
        <taxon>Fungi</taxon>
        <taxon>Fungi incertae sedis</taxon>
        <taxon>Mucoromycota</taxon>
        <taxon>Mucoromycotina</taxon>
        <taxon>Mucoromycetes</taxon>
        <taxon>Mucorales</taxon>
        <taxon>Phycomycetaceae</taxon>
        <taxon>Phycomyces</taxon>
    </lineage>
</organism>
<dbReference type="STRING" id="763407.A0A167KFH6"/>
<dbReference type="InterPro" id="IPR000612">
    <property type="entry name" value="PMP3"/>
</dbReference>
<keyword evidence="4 6" id="KW-1133">Transmembrane helix</keyword>
<accession>A0A167KFH6</accession>
<dbReference type="GO" id="GO:0016020">
    <property type="term" value="C:membrane"/>
    <property type="evidence" value="ECO:0007669"/>
    <property type="project" value="UniProtKB-SubCell"/>
</dbReference>
<keyword evidence="8" id="KW-1185">Reference proteome</keyword>
<dbReference type="GeneID" id="28993500"/>
<keyword evidence="3 6" id="KW-0812">Transmembrane</keyword>
<evidence type="ECO:0000313" key="8">
    <source>
        <dbReference type="Proteomes" id="UP000077315"/>
    </source>
</evidence>
<name>A0A167KFH6_PHYB8</name>
<reference evidence="8" key="1">
    <citation type="submission" date="2015-06" db="EMBL/GenBank/DDBJ databases">
        <title>Expansion of signal transduction pathways in fungi by whole-genome duplication.</title>
        <authorList>
            <consortium name="DOE Joint Genome Institute"/>
            <person name="Corrochano L.M."/>
            <person name="Kuo A."/>
            <person name="Marcet-Houben M."/>
            <person name="Polaino S."/>
            <person name="Salamov A."/>
            <person name="Villalobos J.M."/>
            <person name="Alvarez M.I."/>
            <person name="Avalos J."/>
            <person name="Benito E.P."/>
            <person name="Benoit I."/>
            <person name="Burger G."/>
            <person name="Camino L.P."/>
            <person name="Canovas D."/>
            <person name="Cerda-Olmedo E."/>
            <person name="Cheng J.-F."/>
            <person name="Dominguez A."/>
            <person name="Elias M."/>
            <person name="Eslava A.P."/>
            <person name="Glaser F."/>
            <person name="Grimwood J."/>
            <person name="Gutierrez G."/>
            <person name="Heitman J."/>
            <person name="Henrissat B."/>
            <person name="Iturriaga E.A."/>
            <person name="Lang B.F."/>
            <person name="Lavin J.L."/>
            <person name="Lee S."/>
            <person name="Li W."/>
            <person name="Lindquist E."/>
            <person name="Lopez-Garcia S."/>
            <person name="Luque E.M."/>
            <person name="Marcos A.T."/>
            <person name="Martin J."/>
            <person name="McCluskey K."/>
            <person name="Medina H.R."/>
            <person name="Miralles-Duran A."/>
            <person name="Miyazaki A."/>
            <person name="Munoz-Torres E."/>
            <person name="Oguiza J.A."/>
            <person name="Ohm R."/>
            <person name="Olmedo M."/>
            <person name="Orejas M."/>
            <person name="Ortiz-Castellanos L."/>
            <person name="Pisabarro A.G."/>
            <person name="Rodriguez-Romero J."/>
            <person name="Ruiz-Herrera J."/>
            <person name="Ruiz-Vazquez R."/>
            <person name="Sanz C."/>
            <person name="Schackwitz W."/>
            <person name="Schmutz J."/>
            <person name="Shahriari M."/>
            <person name="Shelest E."/>
            <person name="Silva-Franco F."/>
            <person name="Soanes D."/>
            <person name="Syed K."/>
            <person name="Tagua V.G."/>
            <person name="Talbot N.J."/>
            <person name="Thon M."/>
            <person name="De vries R.P."/>
            <person name="Wiebenga A."/>
            <person name="Yadav J.S."/>
            <person name="Braun E.L."/>
            <person name="Baker S."/>
            <person name="Garre V."/>
            <person name="Horwitz B."/>
            <person name="Torres-Martinez S."/>
            <person name="Idnurm A."/>
            <person name="Herrera-Estrella A."/>
            <person name="Gabaldon T."/>
            <person name="Grigoriev I.V."/>
        </authorList>
    </citation>
    <scope>NUCLEOTIDE SEQUENCE [LARGE SCALE GENOMIC DNA]</scope>
    <source>
        <strain evidence="8">NRRL 1555(-)</strain>
    </source>
</reference>